<protein>
    <submittedName>
        <fullName evidence="1">Uncharacterized protein</fullName>
    </submittedName>
</protein>
<keyword evidence="2" id="KW-1185">Reference proteome</keyword>
<reference evidence="1 2" key="1">
    <citation type="journal article" date="2021" name="ISME Commun">
        <title>Automated analysis of genomic sequences facilitates high-throughput and comprehensive description of bacteria.</title>
        <authorList>
            <person name="Hitch T.C.A."/>
        </authorList>
    </citation>
    <scope>NUCLEOTIDE SEQUENCE [LARGE SCALE GENOMIC DNA]</scope>
    <source>
        <strain evidence="1 2">Sanger_109</strain>
    </source>
</reference>
<evidence type="ECO:0000313" key="1">
    <source>
        <dbReference type="EMBL" id="MCU6760719.1"/>
    </source>
</evidence>
<name>A0ABT2TEV5_9FIRM</name>
<organism evidence="1 2">
    <name type="scientific">Brotonthovivens ammoniilytica</name>
    <dbReference type="NCBI Taxonomy" id="2981725"/>
    <lineage>
        <taxon>Bacteria</taxon>
        <taxon>Bacillati</taxon>
        <taxon>Bacillota</taxon>
        <taxon>Clostridia</taxon>
        <taxon>Lachnospirales</taxon>
        <taxon>Lachnospiraceae</taxon>
        <taxon>Brotonthovivens</taxon>
    </lineage>
</organism>
<dbReference type="Proteomes" id="UP001652442">
    <property type="component" value="Unassembled WGS sequence"/>
</dbReference>
<sequence>MEDTNLKPVKVHWEEIEKYSVFKIMRFEVKYGQKVLGYYRIWHDPETENIAFYGDTDKHGVLPPQEYQAKPGNHKLIQYIEKDLNRMGYYIPDARKKISDDMLIGKEHFPNDWDVLY</sequence>
<gene>
    <name evidence="1" type="ORF">OCV88_00030</name>
</gene>
<evidence type="ECO:0000313" key="2">
    <source>
        <dbReference type="Proteomes" id="UP001652442"/>
    </source>
</evidence>
<comment type="caution">
    <text evidence="1">The sequence shown here is derived from an EMBL/GenBank/DDBJ whole genome shotgun (WGS) entry which is preliminary data.</text>
</comment>
<dbReference type="EMBL" id="JAOQJQ010000001">
    <property type="protein sequence ID" value="MCU6760719.1"/>
    <property type="molecule type" value="Genomic_DNA"/>
</dbReference>
<dbReference type="RefSeq" id="WP_158423612.1">
    <property type="nucleotide sequence ID" value="NZ_JAOQJQ010000001.1"/>
</dbReference>
<proteinExistence type="predicted"/>
<accession>A0ABT2TEV5</accession>